<evidence type="ECO:0000256" key="2">
    <source>
        <dbReference type="SAM" id="MobiDB-lite"/>
    </source>
</evidence>
<dbReference type="GO" id="GO:0003697">
    <property type="term" value="F:single-stranded DNA binding"/>
    <property type="evidence" value="ECO:0007669"/>
    <property type="project" value="InterPro"/>
</dbReference>
<sequence>MRGVNKVILVGHLGQDPEVRAMPSGSSVANLSLATNEQWRDKNTGEQQERTEWHRLALFGRLAEIAGQYLRKGAQVYVEGRLRTRKWQDRDGHDRYSTEIVVNEMQMLGGRSGASQAGPDRPAPPAESREPASRADMPFDDDIPFAWVLLAPIGTLLATL</sequence>
<evidence type="ECO:0000313" key="3">
    <source>
        <dbReference type="EMBL" id="EQD50730.1"/>
    </source>
</evidence>
<dbReference type="HAMAP" id="MF_00984">
    <property type="entry name" value="SSB"/>
    <property type="match status" value="1"/>
</dbReference>
<gene>
    <name evidence="3" type="ORF">B2A_07204</name>
</gene>
<dbReference type="GO" id="GO:0009295">
    <property type="term" value="C:nucleoid"/>
    <property type="evidence" value="ECO:0007669"/>
    <property type="project" value="TreeGrafter"/>
</dbReference>
<dbReference type="NCBIfam" id="TIGR00621">
    <property type="entry name" value="ssb"/>
    <property type="match status" value="1"/>
</dbReference>
<comment type="caution">
    <text evidence="3">The sequence shown here is derived from an EMBL/GenBank/DDBJ whole genome shotgun (WGS) entry which is preliminary data.</text>
</comment>
<evidence type="ECO:0000256" key="1">
    <source>
        <dbReference type="ARBA" id="ARBA00023125"/>
    </source>
</evidence>
<organism evidence="3">
    <name type="scientific">mine drainage metagenome</name>
    <dbReference type="NCBI Taxonomy" id="410659"/>
    <lineage>
        <taxon>unclassified sequences</taxon>
        <taxon>metagenomes</taxon>
        <taxon>ecological metagenomes</taxon>
    </lineage>
</organism>
<dbReference type="AlphaFoldDB" id="T1B945"/>
<dbReference type="InterPro" id="IPR012340">
    <property type="entry name" value="NA-bd_OB-fold"/>
</dbReference>
<dbReference type="PANTHER" id="PTHR10302:SF27">
    <property type="entry name" value="SINGLE-STRANDED DNA-BINDING PROTEIN"/>
    <property type="match status" value="1"/>
</dbReference>
<feature type="non-terminal residue" evidence="3">
    <location>
        <position position="160"/>
    </location>
</feature>
<dbReference type="PANTHER" id="PTHR10302">
    <property type="entry name" value="SINGLE-STRANDED DNA-BINDING PROTEIN"/>
    <property type="match status" value="1"/>
</dbReference>
<proteinExistence type="inferred from homology"/>
<dbReference type="SUPFAM" id="SSF50249">
    <property type="entry name" value="Nucleic acid-binding proteins"/>
    <property type="match status" value="1"/>
</dbReference>
<dbReference type="GO" id="GO:0006260">
    <property type="term" value="P:DNA replication"/>
    <property type="evidence" value="ECO:0007669"/>
    <property type="project" value="InterPro"/>
</dbReference>
<dbReference type="CDD" id="cd04496">
    <property type="entry name" value="SSB_OBF"/>
    <property type="match status" value="1"/>
</dbReference>
<protein>
    <submittedName>
        <fullName evidence="3">Single-strand DNA-binding protein</fullName>
    </submittedName>
</protein>
<dbReference type="InterPro" id="IPR011344">
    <property type="entry name" value="ssDNA-bd"/>
</dbReference>
<dbReference type="PROSITE" id="PS50935">
    <property type="entry name" value="SSB"/>
    <property type="match status" value="1"/>
</dbReference>
<dbReference type="InterPro" id="IPR000424">
    <property type="entry name" value="Primosome_PriB/ssb"/>
</dbReference>
<accession>T1B945</accession>
<keyword evidence="1 3" id="KW-0238">DNA-binding</keyword>
<reference evidence="3" key="1">
    <citation type="submission" date="2013-08" db="EMBL/GenBank/DDBJ databases">
        <authorList>
            <person name="Mendez C."/>
            <person name="Richter M."/>
            <person name="Ferrer M."/>
            <person name="Sanchez J."/>
        </authorList>
    </citation>
    <scope>NUCLEOTIDE SEQUENCE</scope>
</reference>
<name>T1B945_9ZZZZ</name>
<dbReference type="EMBL" id="AUZZ01005151">
    <property type="protein sequence ID" value="EQD50730.1"/>
    <property type="molecule type" value="Genomic_DNA"/>
</dbReference>
<dbReference type="Gene3D" id="2.40.50.140">
    <property type="entry name" value="Nucleic acid-binding proteins"/>
    <property type="match status" value="1"/>
</dbReference>
<feature type="region of interest" description="Disordered" evidence="2">
    <location>
        <begin position="110"/>
        <end position="135"/>
    </location>
</feature>
<reference evidence="3" key="2">
    <citation type="journal article" date="2014" name="ISME J.">
        <title>Microbial stratification in low pH oxic and suboxic macroscopic growths along an acid mine drainage.</title>
        <authorList>
            <person name="Mendez-Garcia C."/>
            <person name="Mesa V."/>
            <person name="Sprenger R.R."/>
            <person name="Richter M."/>
            <person name="Diez M.S."/>
            <person name="Solano J."/>
            <person name="Bargiela R."/>
            <person name="Golyshina O.V."/>
            <person name="Manteca A."/>
            <person name="Ramos J.L."/>
            <person name="Gallego J.R."/>
            <person name="Llorente I."/>
            <person name="Martins Dos Santos V.A."/>
            <person name="Jensen O.N."/>
            <person name="Pelaez A.I."/>
            <person name="Sanchez J."/>
            <person name="Ferrer M."/>
        </authorList>
    </citation>
    <scope>NUCLEOTIDE SEQUENCE</scope>
</reference>
<dbReference type="Pfam" id="PF00436">
    <property type="entry name" value="SSB"/>
    <property type="match status" value="1"/>
</dbReference>